<proteinExistence type="predicted"/>
<accession>A0ABW1ILX3</accession>
<name>A0ABW1ILX3_9BACL</name>
<dbReference type="RefSeq" id="WP_379893337.1">
    <property type="nucleotide sequence ID" value="NZ_CBCSCT010000004.1"/>
</dbReference>
<dbReference type="InterPro" id="IPR021617">
    <property type="entry name" value="DUF3231"/>
</dbReference>
<dbReference type="InterPro" id="IPR012347">
    <property type="entry name" value="Ferritin-like"/>
</dbReference>
<evidence type="ECO:0000313" key="1">
    <source>
        <dbReference type="EMBL" id="MFC5986019.1"/>
    </source>
</evidence>
<protein>
    <submittedName>
        <fullName evidence="1">DUF3231 family protein</fullName>
    </submittedName>
</protein>
<dbReference type="Gene3D" id="1.20.1260.10">
    <property type="match status" value="2"/>
</dbReference>
<dbReference type="EMBL" id="JBHSQV010000035">
    <property type="protein sequence ID" value="MFC5986019.1"/>
    <property type="molecule type" value="Genomic_DNA"/>
</dbReference>
<dbReference type="Proteomes" id="UP001596250">
    <property type="component" value="Unassembled WGS sequence"/>
</dbReference>
<comment type="caution">
    <text evidence="1">The sequence shown here is derived from an EMBL/GenBank/DDBJ whole genome shotgun (WGS) entry which is preliminary data.</text>
</comment>
<organism evidence="1 2">
    <name type="scientific">Marinicrinis lubricantis</name>
    <dbReference type="NCBI Taxonomy" id="2086470"/>
    <lineage>
        <taxon>Bacteria</taxon>
        <taxon>Bacillati</taxon>
        <taxon>Bacillota</taxon>
        <taxon>Bacilli</taxon>
        <taxon>Bacillales</taxon>
        <taxon>Paenibacillaceae</taxon>
    </lineage>
</organism>
<evidence type="ECO:0000313" key="2">
    <source>
        <dbReference type="Proteomes" id="UP001596250"/>
    </source>
</evidence>
<reference evidence="2" key="1">
    <citation type="journal article" date="2019" name="Int. J. Syst. Evol. Microbiol.">
        <title>The Global Catalogue of Microorganisms (GCM) 10K type strain sequencing project: providing services to taxonomists for standard genome sequencing and annotation.</title>
        <authorList>
            <consortium name="The Broad Institute Genomics Platform"/>
            <consortium name="The Broad Institute Genome Sequencing Center for Infectious Disease"/>
            <person name="Wu L."/>
            <person name="Ma J."/>
        </authorList>
    </citation>
    <scope>NUCLEOTIDE SEQUENCE [LARGE SCALE GENOMIC DNA]</scope>
    <source>
        <strain evidence="2">CCM 8749</strain>
    </source>
</reference>
<gene>
    <name evidence="1" type="ORF">ACFPXP_06190</name>
</gene>
<dbReference type="Pfam" id="PF11553">
    <property type="entry name" value="DUF3231"/>
    <property type="match status" value="2"/>
</dbReference>
<sequence>MSQQSAPSANIRFCSTDIGGLWSIYQQESINICFLTFFVHHVKDEEITMIAKESLKQTESRLLRMKQFFEEERYPIPDAFSVNSDVQLDAPPLFHDPFVLSYVYMMNRLSMINYGFIAANVSRLDVFEFFKECIQTSSDMYGKALKLMMEKGVYDRPPKMNYPAHNEYVQKNNFLDGIFGENRRLNAVELTEIFFNIERNYFSIIIMLGFAQVIKDKKLRDFIIRGKNISEKQIEVFNKLLMEEDLLGMVTVSMEVTDSTTSPFSEKLVMMLIHTLNSVDITLISHALSLSMRTDLFAHYTKFAAEVMQYAKDTFDIVVERQWLEQPPLVTDRRQLIYSNQ</sequence>
<keyword evidence="2" id="KW-1185">Reference proteome</keyword>